<dbReference type="KEGG" id="spha:D3Y57_14100"/>
<dbReference type="PANTHER" id="PTHR36985:SF1">
    <property type="entry name" value="TRANSLOCATION AND ASSEMBLY MODULE SUBUNIT TAMB"/>
    <property type="match status" value="1"/>
</dbReference>
<accession>A0A494TM39</accession>
<name>A0A494TM39_SPHPE</name>
<evidence type="ECO:0000256" key="1">
    <source>
        <dbReference type="ARBA" id="ARBA00004167"/>
    </source>
</evidence>
<sequence>MLTARRVTKWVGFTLFGLLVLAGLAVLGLNTAPGRKFVANQIAGYTLASGLGFEVGQLDGSLYGNLIIRNLRVHDAKGVFATAPEIRLDWRPFAFISNHVDVRSAIAPLIEVSRLPQLKPVPSDPNAPTLPDLDIDIGRLKIDRLVLAAPVTGAQRIVAIDARAKIADRRAQITGTAASTAGDHLALKLDAVPDDNRLIIDARLQAPSGGVVTQLAGLKAPLVATVTGRGSWANWQGNANALLGGQSLTDLAITAHSGAFTVKGPTRPGLILTGPVERLTAPNLYVDASATVANRRADTRITLKSNALVVVSSGAIDLAKSRFDNLKVDARLLTPGAIAPNLNGRDVGIALLLDGAFARPLIDYRLDAAAIGFGTTIVEGLHAEGRATVDTDHILIPLNARARRVTGLNPAAGGLLTNLTINGQLAVTGKSILSDNLKIHSDKVDATALVVTDLTKGIYRGALKGRVNDYLIDGIGRINLNTDVKLVTVPSGGFGMTGHVVAQTVRIFNKSASDFLGGPAIVGADVGFDPQGTIAVRNLRLNAPSFRILSGEGTYRSDGRIAFNSAATSKQYGPLVLAITGTATQPLIHLKAARPNVGVQLTNVDAVVRGTGTGYSVKATGGSPYGPFNADVLIHSGKGPLAIDINRARFANIDFAGRIVQTAPGPFAGRLTANGAGVAGIVTLAAQGKVQRADIDATANNARIPGASPITIDRAIIKAVAILYPNAPSIVGDAQVAGLRQGAFVIQTARAKIDYRGGRGSAQLVATGSNGAPFQAAINTRLSPDLYTVAAQGRINAITFRLAQPATIRANRGIYTLEPATITLQQGQIVVSGRYGNGMDAHARFQNLDLSLLNSFAAGAGVGGKATGSLDYAQASAGALPIADLRLDVAGFTRSGATAVSAPVNIAAIGQLRAQDAVLNALVRRNGAMIGRVQARLQPLGSDTSLSARLMNAGLGGGIRYNGPADVLWSLSGIADQQLSGQIGIAADFAGRISAPQLTGVVRANDLTYNNETYGTRIRAIKLSGRFTNDRFEISDFSGKAGEGTVQAKGNVGFAADSGFPINVSATFTNAQLARSDALGATVSGTLAVTNDKANGALIRGDLRLPEARYEVIRQGAAEISELSGVRRRGAVPVKPADATSSVPGLFKLDLRVHADHSVFVSGMGLEAEWATDLRVGGTSSAPVVTGDVKLVRGTYSFAGRRFDLDTSSKITFLGSPVINPELAIAASTTVNGVTATINITGTAQRPQIVFGSTPTLPQDEILSRLLFGTSVTSLSATQALQLAAALNSLRGSGGGLNPLGKLRSATGIDRLRVLGADASTGRGTAVAAGKYISNNIYIEIVTDAKGFTATQLQISLSKALSILSQAGGSGGTNATIRYSKDF</sequence>
<keyword evidence="3" id="KW-1133">Transmembrane helix</keyword>
<keyword evidence="7" id="KW-1185">Reference proteome</keyword>
<reference evidence="6 7" key="1">
    <citation type="submission" date="2018-09" db="EMBL/GenBank/DDBJ databases">
        <title>Sphingomonas peninsula sp. nov., isolated from fildes peninsula, Antarctic soil.</title>
        <authorList>
            <person name="Yingchao G."/>
        </authorList>
    </citation>
    <scope>NUCLEOTIDE SEQUENCE [LARGE SCALE GENOMIC DNA]</scope>
    <source>
        <strain evidence="6 7">YZ-8</strain>
    </source>
</reference>
<evidence type="ECO:0000256" key="3">
    <source>
        <dbReference type="ARBA" id="ARBA00022989"/>
    </source>
</evidence>
<evidence type="ECO:0000256" key="2">
    <source>
        <dbReference type="ARBA" id="ARBA00022692"/>
    </source>
</evidence>
<evidence type="ECO:0000259" key="5">
    <source>
        <dbReference type="Pfam" id="PF04357"/>
    </source>
</evidence>
<comment type="subcellular location">
    <subcellularLocation>
        <location evidence="1">Membrane</location>
        <topology evidence="1">Single-pass membrane protein</topology>
    </subcellularLocation>
</comment>
<dbReference type="InterPro" id="IPR007452">
    <property type="entry name" value="TamB_C"/>
</dbReference>
<organism evidence="6 7">
    <name type="scientific">Sphingomonas paeninsulae</name>
    <dbReference type="NCBI Taxonomy" id="2319844"/>
    <lineage>
        <taxon>Bacteria</taxon>
        <taxon>Pseudomonadati</taxon>
        <taxon>Pseudomonadota</taxon>
        <taxon>Alphaproteobacteria</taxon>
        <taxon>Sphingomonadales</taxon>
        <taxon>Sphingomonadaceae</taxon>
        <taxon>Sphingomonas</taxon>
    </lineage>
</organism>
<evidence type="ECO:0000313" key="6">
    <source>
        <dbReference type="EMBL" id="AYJ86871.1"/>
    </source>
</evidence>
<dbReference type="PANTHER" id="PTHR36985">
    <property type="entry name" value="TRANSLOCATION AND ASSEMBLY MODULE SUBUNIT TAMB"/>
    <property type="match status" value="1"/>
</dbReference>
<dbReference type="Proteomes" id="UP000276254">
    <property type="component" value="Chromosome"/>
</dbReference>
<protein>
    <recommendedName>
        <fullName evidence="5">Translocation and assembly module TamB C-terminal domain-containing protein</fullName>
    </recommendedName>
</protein>
<gene>
    <name evidence="6" type="ORF">D3Y57_14100</name>
</gene>
<keyword evidence="4" id="KW-0472">Membrane</keyword>
<dbReference type="GO" id="GO:0097347">
    <property type="term" value="C:TAM protein secretion complex"/>
    <property type="evidence" value="ECO:0007669"/>
    <property type="project" value="TreeGrafter"/>
</dbReference>
<feature type="domain" description="Translocation and assembly module TamB C-terminal" evidence="5">
    <location>
        <begin position="1037"/>
        <end position="1383"/>
    </location>
</feature>
<dbReference type="EMBL" id="CP032829">
    <property type="protein sequence ID" value="AYJ86871.1"/>
    <property type="molecule type" value="Genomic_DNA"/>
</dbReference>
<dbReference type="OrthoDB" id="7784409at2"/>
<proteinExistence type="predicted"/>
<evidence type="ECO:0000256" key="4">
    <source>
        <dbReference type="ARBA" id="ARBA00023136"/>
    </source>
</evidence>
<dbReference type="Pfam" id="PF04357">
    <property type="entry name" value="TamB"/>
    <property type="match status" value="1"/>
</dbReference>
<dbReference type="GO" id="GO:0009306">
    <property type="term" value="P:protein secretion"/>
    <property type="evidence" value="ECO:0007669"/>
    <property type="project" value="InterPro"/>
</dbReference>
<evidence type="ECO:0000313" key="7">
    <source>
        <dbReference type="Proteomes" id="UP000276254"/>
    </source>
</evidence>
<dbReference type="GO" id="GO:0005886">
    <property type="term" value="C:plasma membrane"/>
    <property type="evidence" value="ECO:0007669"/>
    <property type="project" value="InterPro"/>
</dbReference>
<keyword evidence="2" id="KW-0812">Transmembrane</keyword>